<organism evidence="6 7">
    <name type="scientific">Naegleria lovaniensis</name>
    <name type="common">Amoeba</name>
    <dbReference type="NCBI Taxonomy" id="51637"/>
    <lineage>
        <taxon>Eukaryota</taxon>
        <taxon>Discoba</taxon>
        <taxon>Heterolobosea</taxon>
        <taxon>Tetramitia</taxon>
        <taxon>Eutetramitia</taxon>
        <taxon>Vahlkampfiidae</taxon>
        <taxon>Naegleria</taxon>
    </lineage>
</organism>
<dbReference type="GO" id="GO:0006882">
    <property type="term" value="P:intracellular zinc ion homeostasis"/>
    <property type="evidence" value="ECO:0007669"/>
    <property type="project" value="InterPro"/>
</dbReference>
<proteinExistence type="inferred from homology"/>
<feature type="transmembrane region" description="Helical" evidence="5">
    <location>
        <begin position="273"/>
        <end position="296"/>
    </location>
</feature>
<feature type="transmembrane region" description="Helical" evidence="5">
    <location>
        <begin position="602"/>
        <end position="622"/>
    </location>
</feature>
<dbReference type="GeneID" id="68099750"/>
<protein>
    <submittedName>
        <fullName evidence="6">Uncharacterized protein</fullName>
    </submittedName>
</protein>
<keyword evidence="5" id="KW-1133">Transmembrane helix</keyword>
<keyword evidence="5" id="KW-0472">Membrane</keyword>
<feature type="transmembrane region" description="Helical" evidence="5">
    <location>
        <begin position="377"/>
        <end position="400"/>
    </location>
</feature>
<dbReference type="GO" id="GO:1904257">
    <property type="term" value="P:zinc ion import into Golgi lumen"/>
    <property type="evidence" value="ECO:0007669"/>
    <property type="project" value="TreeGrafter"/>
</dbReference>
<feature type="region of interest" description="Disordered" evidence="4">
    <location>
        <begin position="30"/>
        <end position="85"/>
    </location>
</feature>
<feature type="transmembrane region" description="Helical" evidence="5">
    <location>
        <begin position="554"/>
        <end position="576"/>
    </location>
</feature>
<dbReference type="GO" id="GO:0031410">
    <property type="term" value="C:cytoplasmic vesicle"/>
    <property type="evidence" value="ECO:0007669"/>
    <property type="project" value="TreeGrafter"/>
</dbReference>
<keyword evidence="7" id="KW-1185">Reference proteome</keyword>
<reference evidence="6 7" key="1">
    <citation type="journal article" date="2018" name="BMC Genomics">
        <title>The genome of Naegleria lovaniensis, the basis for a comparative approach to unravel pathogenicity factors of the human pathogenic amoeba N. fowleri.</title>
        <authorList>
            <person name="Liechti N."/>
            <person name="Schurch N."/>
            <person name="Bruggmann R."/>
            <person name="Wittwer M."/>
        </authorList>
    </citation>
    <scope>NUCLEOTIDE SEQUENCE [LARGE SCALE GENOMIC DNA]</scope>
    <source>
        <strain evidence="6 7">ATCC 30569</strain>
    </source>
</reference>
<feature type="region of interest" description="Disordered" evidence="4">
    <location>
        <begin position="641"/>
        <end position="664"/>
    </location>
</feature>
<dbReference type="PANTHER" id="PTHR45755:SF4">
    <property type="entry name" value="ZINC TRANSPORTER 7"/>
    <property type="match status" value="1"/>
</dbReference>
<accession>A0AA88H337</accession>
<dbReference type="EMBL" id="PYSW02000002">
    <property type="protein sequence ID" value="KAG2393765.1"/>
    <property type="molecule type" value="Genomic_DNA"/>
</dbReference>
<dbReference type="GO" id="GO:0005794">
    <property type="term" value="C:Golgi apparatus"/>
    <property type="evidence" value="ECO:0007669"/>
    <property type="project" value="TreeGrafter"/>
</dbReference>
<sequence>MDHEEQEAAVLQNNSTPILDSSVAITAISTTTDDGNVGSGQQQLEGNSPPTNTDESSTQILSSNNAENVNSSTPPTISTSAFGSNQIPRPLSVGSLSKSPQGLYIRTTASHAHSSYDLFATSAKNNNTATGNDIAISFVLANNSSGLSPTLQQTASSRISPSLAATNTDEDFSFTPQFVAGKRSKLGMIPSTAEASCDHINCSHKSSKGGKSLWNNIWLRLKRIPKSFSKVFGDDDKSSSPNNSPFFGDDRHAPRGKGKKQASLILKDMTNRVVLFASLFAKWIRTLVLIIVAFLWKIGVSFSNGEYKTMLSKKKLMDQLSTKNISHWIQSIKNLNPDAEWIVGYVQQFLIFFVQPLSLASARNYKLTTQQHAQLKVHFFACMLILGFGFLEVMVGLFHYGNTHYHESSANGGEEELYVTSMRNHEFLVGLLILFSGFYLLHRGFMFLIDLIVIFMKTTQEQTSPNGVCISKSTLEAKSKMDQQSLTPTNPTVQIESPLESSSSLTEQLTNNEESSSSLSSTSRLVEEGKTKLDPIFAPYTFSLWKRLRVLLRFANAMYATFLSLSVLSEMIQYVLTTKFASESTPHTQQEPRQLQDMSIGFFTHTIVIFGLLVNGLSIYLFGNYSQDGVSATFQKKHEEADQSESTGFSSFLQSPPPDMRRGSASVRAANRYNNSANAMWYNTSPWFQQQFSSFNAALNSAHSSLVYKFYNSLITFIRLKIPHARFWIYRIMREAHIHAVLFIYMRAIYYSTGGLMFDFILCCMSTMTSVYFVVPVLKANGKVLLQTTPENLCTHLNACVKEVSTTVDGVLECHSEHFWALNTASLDEADEEELIQVDPEKRKQELIATIKVRIANDVQVDHQRVLQAVRKIFCSNGIIKEHNLTVQVEKNTMLGLEKIHDLAPMIPLGDVHV</sequence>
<keyword evidence="2" id="KW-0813">Transport</keyword>
<evidence type="ECO:0000256" key="1">
    <source>
        <dbReference type="ARBA" id="ARBA00008873"/>
    </source>
</evidence>
<dbReference type="PANTHER" id="PTHR45755">
    <property type="match status" value="1"/>
</dbReference>
<comment type="similarity">
    <text evidence="1">Belongs to the cation diffusion facilitator (CDF) transporter (TC 2.A.4) family. SLC30A subfamily.</text>
</comment>
<evidence type="ECO:0000256" key="3">
    <source>
        <dbReference type="ARBA" id="ARBA00023065"/>
    </source>
</evidence>
<evidence type="ECO:0000313" key="6">
    <source>
        <dbReference type="EMBL" id="KAG2393765.1"/>
    </source>
</evidence>
<keyword evidence="5" id="KW-0812">Transmembrane</keyword>
<name>A0AA88H337_NAELO</name>
<dbReference type="InterPro" id="IPR045316">
    <property type="entry name" value="Msc2-like"/>
</dbReference>
<feature type="region of interest" description="Disordered" evidence="4">
    <location>
        <begin position="480"/>
        <end position="523"/>
    </location>
</feature>
<feature type="compositionally biased region" description="Low complexity" evidence="4">
    <location>
        <begin position="496"/>
        <end position="523"/>
    </location>
</feature>
<evidence type="ECO:0000256" key="4">
    <source>
        <dbReference type="SAM" id="MobiDB-lite"/>
    </source>
</evidence>
<comment type="caution">
    <text evidence="6">The sequence shown here is derived from an EMBL/GenBank/DDBJ whole genome shotgun (WGS) entry which is preliminary data.</text>
</comment>
<keyword evidence="3" id="KW-0406">Ion transport</keyword>
<dbReference type="Proteomes" id="UP000816034">
    <property type="component" value="Unassembled WGS sequence"/>
</dbReference>
<feature type="transmembrane region" description="Helical" evidence="5">
    <location>
        <begin position="728"/>
        <end position="750"/>
    </location>
</feature>
<feature type="region of interest" description="Disordered" evidence="4">
    <location>
        <begin position="232"/>
        <end position="257"/>
    </location>
</feature>
<feature type="compositionally biased region" description="Polar residues" evidence="4">
    <location>
        <begin position="482"/>
        <end position="495"/>
    </location>
</feature>
<dbReference type="RefSeq" id="XP_044555659.1">
    <property type="nucleotide sequence ID" value="XM_044697247.1"/>
</dbReference>
<feature type="compositionally biased region" description="Polar residues" evidence="4">
    <location>
        <begin position="644"/>
        <end position="654"/>
    </location>
</feature>
<evidence type="ECO:0000256" key="2">
    <source>
        <dbReference type="ARBA" id="ARBA00022448"/>
    </source>
</evidence>
<dbReference type="GO" id="GO:0005385">
    <property type="term" value="F:zinc ion transmembrane transporter activity"/>
    <property type="evidence" value="ECO:0007669"/>
    <property type="project" value="InterPro"/>
</dbReference>
<feature type="compositionally biased region" description="Polar residues" evidence="4">
    <location>
        <begin position="39"/>
        <end position="85"/>
    </location>
</feature>
<dbReference type="AlphaFoldDB" id="A0AA88H337"/>
<gene>
    <name evidence="6" type="ORF">C9374_007296</name>
</gene>
<evidence type="ECO:0000256" key="5">
    <source>
        <dbReference type="SAM" id="Phobius"/>
    </source>
</evidence>
<evidence type="ECO:0000313" key="7">
    <source>
        <dbReference type="Proteomes" id="UP000816034"/>
    </source>
</evidence>
<feature type="transmembrane region" description="Helical" evidence="5">
    <location>
        <begin position="427"/>
        <end position="455"/>
    </location>
</feature>